<organism evidence="1 2">
    <name type="scientific">Enterococcus plantarum</name>
    <dbReference type="NCBI Taxonomy" id="1077675"/>
    <lineage>
        <taxon>Bacteria</taxon>
        <taxon>Bacillati</taxon>
        <taxon>Bacillota</taxon>
        <taxon>Bacilli</taxon>
        <taxon>Lactobacillales</taxon>
        <taxon>Enterococcaceae</taxon>
        <taxon>Enterococcus</taxon>
    </lineage>
</organism>
<evidence type="ECO:0000313" key="1">
    <source>
        <dbReference type="EMBL" id="PZL74083.1"/>
    </source>
</evidence>
<dbReference type="Proteomes" id="UP000249828">
    <property type="component" value="Unassembled WGS sequence"/>
</dbReference>
<reference evidence="1 2" key="1">
    <citation type="submission" date="2017-11" db="EMBL/GenBank/DDBJ databases">
        <title>Draft genome sequence of Enterococcus plantarum TRW2 strain isolated from lettuce.</title>
        <authorList>
            <person name="Kim E.B."/>
            <person name="Marco M.L."/>
            <person name="Williams T.R."/>
            <person name="You I.H."/>
        </authorList>
    </citation>
    <scope>NUCLEOTIDE SEQUENCE [LARGE SCALE GENOMIC DNA]</scope>
    <source>
        <strain evidence="1 2">TRW2</strain>
    </source>
</reference>
<sequence length="182" mass="21362">MATHVAHFQVDSLFLVRTLLQIHFDKNYNFNEEQTKATIFSLTEILYTNELTEDEIQIIFRRYADNHNSGNEISLTGEPEQVTEVFSYLFDLPRYQETYWKNILDGFGHDYSVIDLIDKKEYQSEKAGHYSTLLEVLASRYADEFDELSQSEKDKFILENFKLIGKAKPISWYTPDHPVGWG</sequence>
<proteinExistence type="predicted"/>
<comment type="caution">
    <text evidence="1">The sequence shown here is derived from an EMBL/GenBank/DDBJ whole genome shotgun (WGS) entry which is preliminary data.</text>
</comment>
<dbReference type="AlphaFoldDB" id="A0A2W3ZZC5"/>
<gene>
    <name evidence="1" type="ORF">CI088_07740</name>
</gene>
<accession>A0A2W3ZZC5</accession>
<dbReference type="RefSeq" id="WP_111247765.1">
    <property type="nucleotide sequence ID" value="NZ_PIEU01000057.1"/>
</dbReference>
<name>A0A2W3ZZC5_9ENTE</name>
<dbReference type="EMBL" id="PIEU01000057">
    <property type="protein sequence ID" value="PZL74083.1"/>
    <property type="molecule type" value="Genomic_DNA"/>
</dbReference>
<keyword evidence="2" id="KW-1185">Reference proteome</keyword>
<evidence type="ECO:0000313" key="2">
    <source>
        <dbReference type="Proteomes" id="UP000249828"/>
    </source>
</evidence>
<protein>
    <submittedName>
        <fullName evidence="1">Uncharacterized protein</fullName>
    </submittedName>
</protein>